<reference evidence="1 2" key="1">
    <citation type="journal article" date="2021" name="Sci. Rep.">
        <title>The distribution of antibiotic resistance genes in chicken gut microbiota commensals.</title>
        <authorList>
            <person name="Juricova H."/>
            <person name="Matiasovicova J."/>
            <person name="Kubasova T."/>
            <person name="Cejkova D."/>
            <person name="Rychlik I."/>
        </authorList>
    </citation>
    <scope>NUCLEOTIDE SEQUENCE [LARGE SCALE GENOMIC DNA]</scope>
    <source>
        <strain evidence="1 2">An435</strain>
    </source>
</reference>
<name>A0ABS2FFL2_9CLOT</name>
<evidence type="ECO:0000313" key="1">
    <source>
        <dbReference type="EMBL" id="MBM6819229.1"/>
    </source>
</evidence>
<accession>A0ABS2FFL2</accession>
<keyword evidence="2" id="KW-1185">Reference proteome</keyword>
<evidence type="ECO:0000313" key="2">
    <source>
        <dbReference type="Proteomes" id="UP000767334"/>
    </source>
</evidence>
<comment type="caution">
    <text evidence="1">The sequence shown here is derived from an EMBL/GenBank/DDBJ whole genome shotgun (WGS) entry which is preliminary data.</text>
</comment>
<dbReference type="Proteomes" id="UP000767334">
    <property type="component" value="Unassembled WGS sequence"/>
</dbReference>
<gene>
    <name evidence="1" type="ORF">H6A19_07750</name>
</gene>
<dbReference type="EMBL" id="JACJLL010000038">
    <property type="protein sequence ID" value="MBM6819229.1"/>
    <property type="molecule type" value="Genomic_DNA"/>
</dbReference>
<dbReference type="RefSeq" id="WP_133013890.1">
    <property type="nucleotide sequence ID" value="NZ_JACJLL010000038.1"/>
</dbReference>
<organism evidence="1 2">
    <name type="scientific">Clostridium saudiense</name>
    <dbReference type="NCBI Taxonomy" id="1414720"/>
    <lineage>
        <taxon>Bacteria</taxon>
        <taxon>Bacillati</taxon>
        <taxon>Bacillota</taxon>
        <taxon>Clostridia</taxon>
        <taxon>Eubacteriales</taxon>
        <taxon>Clostridiaceae</taxon>
        <taxon>Clostridium</taxon>
    </lineage>
</organism>
<protein>
    <submittedName>
        <fullName evidence="1">Uncharacterized protein</fullName>
    </submittedName>
</protein>
<sequence>MKLKKMVVCITKKDIRNFLKLQDKLNISDIFINDYLRLIGNVQVFGMNINIETELSFSKVEHNNIYLNIKSFKLLKMNIVNPISKKIFNYVINAFTDIEGVTFEGNDFKLEVATLVNKYYKEQKFIDLNRVQVIDVSIVDKEVEVEFGGIDIDTEVIRKEYGKNEVPYVEAEIVSDLG</sequence>
<proteinExistence type="predicted"/>